<dbReference type="InterPro" id="IPR043203">
    <property type="entry name" value="VGCC_Ca_Na"/>
</dbReference>
<feature type="transmembrane region" description="Helical" evidence="6">
    <location>
        <begin position="499"/>
        <end position="520"/>
    </location>
</feature>
<evidence type="ECO:0000256" key="6">
    <source>
        <dbReference type="SAM" id="Phobius"/>
    </source>
</evidence>
<evidence type="ECO:0000256" key="5">
    <source>
        <dbReference type="SAM" id="MobiDB-lite"/>
    </source>
</evidence>
<dbReference type="GO" id="GO:0005248">
    <property type="term" value="F:voltage-gated sodium channel activity"/>
    <property type="evidence" value="ECO:0007669"/>
    <property type="project" value="TreeGrafter"/>
</dbReference>
<reference evidence="8" key="1">
    <citation type="submission" date="2021-01" db="EMBL/GenBank/DDBJ databases">
        <authorList>
            <person name="Corre E."/>
            <person name="Pelletier E."/>
            <person name="Niang G."/>
            <person name="Scheremetjew M."/>
            <person name="Finn R."/>
            <person name="Kale V."/>
            <person name="Holt S."/>
            <person name="Cochrane G."/>
            <person name="Meng A."/>
            <person name="Brown T."/>
            <person name="Cohen L."/>
        </authorList>
    </citation>
    <scope>NUCLEOTIDE SEQUENCE</scope>
</reference>
<evidence type="ECO:0000256" key="2">
    <source>
        <dbReference type="ARBA" id="ARBA00022692"/>
    </source>
</evidence>
<accession>A0A7S0ZVU8</accession>
<name>A0A7S0ZVU8_NOCSC</name>
<dbReference type="Gene3D" id="1.20.120.350">
    <property type="entry name" value="Voltage-gated potassium channels. Chain C"/>
    <property type="match status" value="2"/>
</dbReference>
<dbReference type="Pfam" id="PF00520">
    <property type="entry name" value="Ion_trans"/>
    <property type="match status" value="2"/>
</dbReference>
<feature type="domain" description="Ion transport" evidence="7">
    <location>
        <begin position="282"/>
        <end position="530"/>
    </location>
</feature>
<dbReference type="Gene3D" id="1.10.287.70">
    <property type="match status" value="1"/>
</dbReference>
<gene>
    <name evidence="8" type="ORF">NSCI0253_LOCUS8671</name>
</gene>
<dbReference type="EMBL" id="HBFQ01012388">
    <property type="protein sequence ID" value="CAD8834323.1"/>
    <property type="molecule type" value="Transcribed_RNA"/>
</dbReference>
<dbReference type="InterPro" id="IPR027359">
    <property type="entry name" value="Volt_channel_dom_sf"/>
</dbReference>
<evidence type="ECO:0000259" key="7">
    <source>
        <dbReference type="Pfam" id="PF00520"/>
    </source>
</evidence>
<dbReference type="PANTHER" id="PTHR10037:SF62">
    <property type="entry name" value="SODIUM CHANNEL PROTEIN 60E"/>
    <property type="match status" value="1"/>
</dbReference>
<dbReference type="AlphaFoldDB" id="A0A7S0ZVU8"/>
<evidence type="ECO:0000256" key="3">
    <source>
        <dbReference type="ARBA" id="ARBA00022989"/>
    </source>
</evidence>
<evidence type="ECO:0000256" key="1">
    <source>
        <dbReference type="ARBA" id="ARBA00004141"/>
    </source>
</evidence>
<dbReference type="GO" id="GO:0001518">
    <property type="term" value="C:voltage-gated sodium channel complex"/>
    <property type="evidence" value="ECO:0007669"/>
    <property type="project" value="TreeGrafter"/>
</dbReference>
<evidence type="ECO:0000256" key="4">
    <source>
        <dbReference type="ARBA" id="ARBA00023136"/>
    </source>
</evidence>
<feature type="transmembrane region" description="Helical" evidence="6">
    <location>
        <begin position="203"/>
        <end position="223"/>
    </location>
</feature>
<feature type="region of interest" description="Disordered" evidence="5">
    <location>
        <begin position="1"/>
        <end position="24"/>
    </location>
</feature>
<dbReference type="PANTHER" id="PTHR10037">
    <property type="entry name" value="VOLTAGE-GATED CATION CHANNEL CALCIUM AND SODIUM"/>
    <property type="match status" value="1"/>
</dbReference>
<evidence type="ECO:0000313" key="8">
    <source>
        <dbReference type="EMBL" id="CAD8834323.1"/>
    </source>
</evidence>
<feature type="transmembrane region" description="Helical" evidence="6">
    <location>
        <begin position="429"/>
        <end position="449"/>
    </location>
</feature>
<feature type="compositionally biased region" description="Polar residues" evidence="5">
    <location>
        <begin position="11"/>
        <end position="24"/>
    </location>
</feature>
<sequence length="675" mass="77289">MDMGVRVIDSGDSSRSSAGYTALQSPLESSGVSCWRGRKSFALEDDDEELEEEDPADMTELGQMRVIQETMVEEEQLRLRLEGLDKLWSCRRKLVEDGLQNARARRLRHETELELLQNPELVEIRSVPEGDQSLAWVDGAVFSLIGISVVILNLITMILQATTQKDSAVLRWVNQVFLVWYIVEFALRAALHSRGLLIGKLSVVWWNWLDLIIVVSGILDQWLYPAISLLSAGHHQDHVANNYSSLMRALRLLRLLRVLRILRVLKVLRFFLQSDLSWTEGPWFQSFISGMILLNALTLGLELDVPWAGWHFLEQAFLFVYSFELAVRLKRWGWKFFYHPEDYSWNILDFVIVSGGVLDQWMRPGFTLVQSLVSGGAPDTENATMDAVMPLLRLMRLARVLRLIRLLKYVRPLLKLTVGVLEAMQGMQWVLLLTLVLLYACGILFTSLVGRGQVYDGDPPEEAQQMFSAVIPSMFMLFRMMTGNPGLMDPLLGPFEVDILFAVFMVISNWVVVAILTAVVSDYMITSTSQRDKADHEEKVEAERQLSSVRLLEVFTQIDLTGDQTLCEEEFKAALDNKWLRQELCDASGLQARDLQDLFLSLSDEDSNGERRIAYNSFVEKLQIEGQSVNQRSFFRIEKHVRHLDHRLKHMEKRFSSVERRIDSIGESLLKLDNS</sequence>
<proteinExistence type="predicted"/>
<organism evidence="8">
    <name type="scientific">Noctiluca scintillans</name>
    <name type="common">Sea sparkle</name>
    <name type="synonym">Red tide dinoflagellate</name>
    <dbReference type="NCBI Taxonomy" id="2966"/>
    <lineage>
        <taxon>Eukaryota</taxon>
        <taxon>Sar</taxon>
        <taxon>Alveolata</taxon>
        <taxon>Dinophyceae</taxon>
        <taxon>Noctilucales</taxon>
        <taxon>Noctilucaceae</taxon>
        <taxon>Noctiluca</taxon>
    </lineage>
</organism>
<dbReference type="InterPro" id="IPR005821">
    <property type="entry name" value="Ion_trans_dom"/>
</dbReference>
<keyword evidence="3 6" id="KW-1133">Transmembrane helix</keyword>
<comment type="subcellular location">
    <subcellularLocation>
        <location evidence="1">Membrane</location>
        <topology evidence="1">Multi-pass membrane protein</topology>
    </subcellularLocation>
</comment>
<feature type="transmembrane region" description="Helical" evidence="6">
    <location>
        <begin position="134"/>
        <end position="160"/>
    </location>
</feature>
<keyword evidence="2 6" id="KW-0812">Transmembrane</keyword>
<protein>
    <recommendedName>
        <fullName evidence="7">Ion transport domain-containing protein</fullName>
    </recommendedName>
</protein>
<dbReference type="SUPFAM" id="SSF81324">
    <property type="entry name" value="Voltage-gated potassium channels"/>
    <property type="match status" value="2"/>
</dbReference>
<feature type="domain" description="Ion transport" evidence="7">
    <location>
        <begin position="141"/>
        <end position="273"/>
    </location>
</feature>
<feature type="transmembrane region" description="Helical" evidence="6">
    <location>
        <begin position="172"/>
        <end position="191"/>
    </location>
</feature>
<keyword evidence="4 6" id="KW-0472">Membrane</keyword>